<evidence type="ECO:0000256" key="1">
    <source>
        <dbReference type="SAM" id="Phobius"/>
    </source>
</evidence>
<gene>
    <name evidence="2" type="ORF">Nst1_042</name>
</gene>
<organism evidence="2 3">
    <name type="scientific">Nanobsidianus stetteri</name>
    <dbReference type="NCBI Taxonomy" id="1294122"/>
    <lineage>
        <taxon>Archaea</taxon>
        <taxon>Nanobdellota</taxon>
        <taxon>Candidatus Nanoarchaeia</taxon>
        <taxon>Nanoarchaeales</taxon>
        <taxon>Nanopusillaceae</taxon>
        <taxon>Candidatus Nanobsidianus</taxon>
    </lineage>
</organism>
<dbReference type="Proteomes" id="UP000053279">
    <property type="component" value="Unassembled WGS sequence"/>
</dbReference>
<accession>R1E4V2</accession>
<protein>
    <submittedName>
        <fullName evidence="2">Uncharacterized protein</fullName>
    </submittedName>
</protein>
<keyword evidence="1" id="KW-0812">Transmembrane</keyword>
<evidence type="ECO:0000313" key="3">
    <source>
        <dbReference type="Proteomes" id="UP000053279"/>
    </source>
</evidence>
<keyword evidence="3" id="KW-1185">Reference proteome</keyword>
<dbReference type="EMBL" id="APJZ01000001">
    <property type="protein sequence ID" value="EOD42703.1"/>
    <property type="molecule type" value="Genomic_DNA"/>
</dbReference>
<evidence type="ECO:0000313" key="2">
    <source>
        <dbReference type="EMBL" id="EOD42703.1"/>
    </source>
</evidence>
<keyword evidence="1" id="KW-0472">Membrane</keyword>
<feature type="transmembrane region" description="Helical" evidence="1">
    <location>
        <begin position="6"/>
        <end position="29"/>
    </location>
</feature>
<comment type="caution">
    <text evidence="2">The sequence shown here is derived from an EMBL/GenBank/DDBJ whole genome shotgun (WGS) entry which is preliminary data.</text>
</comment>
<reference evidence="2 3" key="1">
    <citation type="submission" date="2013-02" db="EMBL/GenBank/DDBJ databases">
        <title>Insights into archaeal evolution and symbiosis from the genomes of a Nanoarchaeon and its crenarchaeal host from Yellowstone National Park.</title>
        <authorList>
            <person name="Podar M."/>
            <person name="Makarova K.S."/>
            <person name="Graham D.E."/>
            <person name="Wolf Y.I."/>
            <person name="Koonin E.V."/>
            <person name="Reysenbach A.-L."/>
        </authorList>
    </citation>
    <scope>NUCLEOTIDE SEQUENCE [LARGE SCALE GENOMIC DNA]</scope>
</reference>
<keyword evidence="1" id="KW-1133">Transmembrane helix</keyword>
<sequence>MEADNSINFLIFLIIAIVIIVLAIIFYYYMVSHSMQVNVTIVGYKILNQSGLG</sequence>
<name>R1E4V2_NANST</name>
<proteinExistence type="predicted"/>
<dbReference type="AlphaFoldDB" id="R1E4V2"/>